<proteinExistence type="predicted"/>
<evidence type="ECO:0000313" key="2">
    <source>
        <dbReference type="EMBL" id="MCB6962316.1"/>
    </source>
</evidence>
<dbReference type="AlphaFoldDB" id="A0A174ABJ7"/>
<dbReference type="RefSeq" id="WP_055223723.1">
    <property type="nucleotide sequence ID" value="NZ_CYYW01000005.1"/>
</dbReference>
<accession>A0A174ABJ7</accession>
<gene>
    <name evidence="1" type="ORF">ERS852417_01117</name>
    <name evidence="2" type="ORF">LIZ82_15705</name>
</gene>
<protein>
    <submittedName>
        <fullName evidence="1">Uncharacterized protein</fullName>
    </submittedName>
</protein>
<organism evidence="1 3">
    <name type="scientific">Agathobacter rectalis</name>
    <dbReference type="NCBI Taxonomy" id="39491"/>
    <lineage>
        <taxon>Bacteria</taxon>
        <taxon>Bacillati</taxon>
        <taxon>Bacillota</taxon>
        <taxon>Clostridia</taxon>
        <taxon>Lachnospirales</taxon>
        <taxon>Lachnospiraceae</taxon>
        <taxon>Agathobacter</taxon>
    </lineage>
</organism>
<dbReference type="Proteomes" id="UP000095384">
    <property type="component" value="Unassembled WGS sequence"/>
</dbReference>
<reference evidence="2" key="2">
    <citation type="submission" date="2021-10" db="EMBL/GenBank/DDBJ databases">
        <title>Collection of gut derived symbiotic bacterial strains cultured from healthy donors.</title>
        <authorList>
            <person name="Lin H."/>
            <person name="Littmann E."/>
            <person name="Kohout C."/>
            <person name="Pamer E.G."/>
        </authorList>
    </citation>
    <scope>NUCLEOTIDE SEQUENCE</scope>
    <source>
        <strain evidence="2">DFI.7.28A</strain>
    </source>
</reference>
<evidence type="ECO:0000313" key="1">
    <source>
        <dbReference type="EMBL" id="CUN84855.1"/>
    </source>
</evidence>
<name>A0A174ABJ7_9FIRM</name>
<sequence>MKKNENSIYDIVDENFMSNFSGKHIGFMKDYYYKVYYNFCRHIKKKILPQEVFFTNMRRRKIKLLQLCCPYCGHVVVIPVQGTIDELKSFNYCWSCGKSSATYNVFSQLSSLGRIGHFHAVGLKTIQTIYDEEEIKSLTYEVYHLEVVQLTSILEVILRDFFEAFIHINYFGVNDNYISNVINKSTGNDFMKIDKANQHYKKALNINLRSMIDDKTWFDLIDLVNIRNTIIHNNGMIDDKFKKTKTFQRIQDCICGDLIFLDEKEINNYLKQVTQIADIIGKAFEEKYSMLKYGLIANYYFNNI</sequence>
<dbReference type="EMBL" id="JAJCJQ010000047">
    <property type="protein sequence ID" value="MCB6962316.1"/>
    <property type="molecule type" value="Genomic_DNA"/>
</dbReference>
<dbReference type="EMBL" id="CYYW01000005">
    <property type="protein sequence ID" value="CUN84855.1"/>
    <property type="molecule type" value="Genomic_DNA"/>
</dbReference>
<dbReference type="Proteomes" id="UP001197741">
    <property type="component" value="Unassembled WGS sequence"/>
</dbReference>
<reference evidence="1 3" key="1">
    <citation type="submission" date="2015-09" db="EMBL/GenBank/DDBJ databases">
        <authorList>
            <consortium name="Pathogen Informatics"/>
        </authorList>
    </citation>
    <scope>NUCLEOTIDE SEQUENCE [LARGE SCALE GENOMIC DNA]</scope>
    <source>
        <strain evidence="1 3">2789STDY5608860</strain>
    </source>
</reference>
<evidence type="ECO:0000313" key="3">
    <source>
        <dbReference type="Proteomes" id="UP000095384"/>
    </source>
</evidence>